<dbReference type="GO" id="GO:0006935">
    <property type="term" value="P:chemotaxis"/>
    <property type="evidence" value="ECO:0007669"/>
    <property type="project" value="UniProtKB-KW"/>
</dbReference>
<keyword evidence="1" id="KW-0145">Chemotaxis</keyword>
<dbReference type="AlphaFoldDB" id="A0A1T2XEP2"/>
<dbReference type="RefSeq" id="WP_078498574.1">
    <property type="nucleotide sequence ID" value="NZ_MSZX01000004.1"/>
</dbReference>
<evidence type="ECO:0000313" key="3">
    <source>
        <dbReference type="Proteomes" id="UP000190188"/>
    </source>
</evidence>
<comment type="caution">
    <text evidence="2">The sequence shown here is derived from an EMBL/GenBank/DDBJ whole genome shotgun (WGS) entry which is preliminary data.</text>
</comment>
<gene>
    <name evidence="2" type="ORF">BVG16_10730</name>
</gene>
<reference evidence="2 3" key="1">
    <citation type="submission" date="2017-01" db="EMBL/GenBank/DDBJ databases">
        <title>Genome analysis of Paenibacillus selenitrireducens ES3-24.</title>
        <authorList>
            <person name="Xu D."/>
            <person name="Yao R."/>
            <person name="Zheng S."/>
        </authorList>
    </citation>
    <scope>NUCLEOTIDE SEQUENCE [LARGE SCALE GENOMIC DNA]</scope>
    <source>
        <strain evidence="2 3">ES3-24</strain>
    </source>
</reference>
<evidence type="ECO:0000256" key="1">
    <source>
        <dbReference type="ARBA" id="ARBA00022500"/>
    </source>
</evidence>
<sequence>MAAITEISQIIADVGAIILEDKLGIEAVSMDNDVSDNKLKSEHITIILQVIGDIEGQIICNINRLTCLNLIEQMCGRTNVTLFDDKGWRVLHEFGRLFGQGICKKFKEYGLSVYVTKPLINEGSHMIHSYTGFIMVPLLCSCGFIDVYFTQHHREEYAECQ</sequence>
<organism evidence="2 3">
    <name type="scientific">Paenibacillus selenitireducens</name>
    <dbReference type="NCBI Taxonomy" id="1324314"/>
    <lineage>
        <taxon>Bacteria</taxon>
        <taxon>Bacillati</taxon>
        <taxon>Bacillota</taxon>
        <taxon>Bacilli</taxon>
        <taxon>Bacillales</taxon>
        <taxon>Paenibacillaceae</taxon>
        <taxon>Paenibacillus</taxon>
    </lineage>
</organism>
<keyword evidence="3" id="KW-1185">Reference proteome</keyword>
<protein>
    <submittedName>
        <fullName evidence="2">Uncharacterized protein</fullName>
    </submittedName>
</protein>
<dbReference type="InterPro" id="IPR028976">
    <property type="entry name" value="CheC-like_sf"/>
</dbReference>
<dbReference type="SUPFAM" id="SSF103039">
    <property type="entry name" value="CheC-like"/>
    <property type="match status" value="1"/>
</dbReference>
<name>A0A1T2XEP2_9BACL</name>
<dbReference type="Proteomes" id="UP000190188">
    <property type="component" value="Unassembled WGS sequence"/>
</dbReference>
<dbReference type="STRING" id="1324314.BVG16_10730"/>
<accession>A0A1T2XEP2</accession>
<evidence type="ECO:0000313" key="2">
    <source>
        <dbReference type="EMBL" id="OPA78351.1"/>
    </source>
</evidence>
<dbReference type="OrthoDB" id="9788100at2"/>
<dbReference type="EMBL" id="MSZX01000004">
    <property type="protein sequence ID" value="OPA78351.1"/>
    <property type="molecule type" value="Genomic_DNA"/>
</dbReference>
<dbReference type="Gene3D" id="3.40.1550.10">
    <property type="entry name" value="CheC-like"/>
    <property type="match status" value="1"/>
</dbReference>
<proteinExistence type="predicted"/>